<protein>
    <submittedName>
        <fullName evidence="1">Uncharacterized protein</fullName>
    </submittedName>
</protein>
<keyword evidence="2" id="KW-1185">Reference proteome</keyword>
<name>A0A803P3U4_CANSA</name>
<dbReference type="EnsemblPlants" id="evm.model.03.1064">
    <property type="protein sequence ID" value="cds.evm.model.03.1064"/>
    <property type="gene ID" value="evm.TU.03.1064"/>
</dbReference>
<dbReference type="Proteomes" id="UP000596661">
    <property type="component" value="Chromosome 3"/>
</dbReference>
<dbReference type="Gramene" id="evm.model.03.1064">
    <property type="protein sequence ID" value="cds.evm.model.03.1064"/>
    <property type="gene ID" value="evm.TU.03.1064"/>
</dbReference>
<evidence type="ECO:0000313" key="1">
    <source>
        <dbReference type="EnsemblPlants" id="cds.evm.model.03.1064"/>
    </source>
</evidence>
<reference evidence="1" key="2">
    <citation type="submission" date="2021-03" db="UniProtKB">
        <authorList>
            <consortium name="EnsemblPlants"/>
        </authorList>
    </citation>
    <scope>IDENTIFICATION</scope>
</reference>
<proteinExistence type="predicted"/>
<dbReference type="EMBL" id="UZAU01000281">
    <property type="status" value="NOT_ANNOTATED_CDS"/>
    <property type="molecule type" value="Genomic_DNA"/>
</dbReference>
<evidence type="ECO:0000313" key="2">
    <source>
        <dbReference type="Proteomes" id="UP000596661"/>
    </source>
</evidence>
<dbReference type="AlphaFoldDB" id="A0A803P3U4"/>
<organism evidence="1 2">
    <name type="scientific">Cannabis sativa</name>
    <name type="common">Hemp</name>
    <name type="synonym">Marijuana</name>
    <dbReference type="NCBI Taxonomy" id="3483"/>
    <lineage>
        <taxon>Eukaryota</taxon>
        <taxon>Viridiplantae</taxon>
        <taxon>Streptophyta</taxon>
        <taxon>Embryophyta</taxon>
        <taxon>Tracheophyta</taxon>
        <taxon>Spermatophyta</taxon>
        <taxon>Magnoliopsida</taxon>
        <taxon>eudicotyledons</taxon>
        <taxon>Gunneridae</taxon>
        <taxon>Pentapetalae</taxon>
        <taxon>rosids</taxon>
        <taxon>fabids</taxon>
        <taxon>Rosales</taxon>
        <taxon>Cannabaceae</taxon>
        <taxon>Cannabis</taxon>
    </lineage>
</organism>
<accession>A0A803P3U4</accession>
<sequence length="119" mass="13556">MTSGSRRQQEAMASGSNILRWGSQKVVWVSETLDTSSPCKISLHRWLYLFRTHDQIVSLVSDHDSGRTHPRACFLPNGLGRDYFAKKRPLRDTYMFMVVQKSSPAVVHHTMKKVPPVEG</sequence>
<reference evidence="1" key="1">
    <citation type="submission" date="2018-11" db="EMBL/GenBank/DDBJ databases">
        <authorList>
            <person name="Grassa J C."/>
        </authorList>
    </citation>
    <scope>NUCLEOTIDE SEQUENCE [LARGE SCALE GENOMIC DNA]</scope>
</reference>